<comment type="caution">
    <text evidence="3">The sequence shown here is derived from an EMBL/GenBank/DDBJ whole genome shotgun (WGS) entry which is preliminary data.</text>
</comment>
<organism evidence="3 4">
    <name type="scientific">Photobacterium gaetbulicola</name>
    <dbReference type="NCBI Taxonomy" id="1295392"/>
    <lineage>
        <taxon>Bacteria</taxon>
        <taxon>Pseudomonadati</taxon>
        <taxon>Pseudomonadota</taxon>
        <taxon>Gammaproteobacteria</taxon>
        <taxon>Vibrionales</taxon>
        <taxon>Vibrionaceae</taxon>
        <taxon>Photobacterium</taxon>
    </lineage>
</organism>
<dbReference type="EMBL" id="JWLZ01000186">
    <property type="protein sequence ID" value="KHT62025.1"/>
    <property type="molecule type" value="Genomic_DNA"/>
</dbReference>
<dbReference type="Proteomes" id="UP000031278">
    <property type="component" value="Unassembled WGS sequence"/>
</dbReference>
<proteinExistence type="predicted"/>
<evidence type="ECO:0000313" key="4">
    <source>
        <dbReference type="Proteomes" id="UP000031278"/>
    </source>
</evidence>
<evidence type="ECO:0000256" key="1">
    <source>
        <dbReference type="SAM" id="Coils"/>
    </source>
</evidence>
<feature type="chain" id="PRO_5002141774" evidence="2">
    <location>
        <begin position="21"/>
        <end position="145"/>
    </location>
</feature>
<reference evidence="3 4" key="1">
    <citation type="submission" date="2014-12" db="EMBL/GenBank/DDBJ databases">
        <title>Genome sequencing of Photobacterium gaetbulicola AD005a.</title>
        <authorList>
            <person name="Adrian T.G.S."/>
            <person name="Chan K.G."/>
        </authorList>
    </citation>
    <scope>NUCLEOTIDE SEQUENCE [LARGE SCALE GENOMIC DNA]</scope>
    <source>
        <strain evidence="3 4">AD005a</strain>
    </source>
</reference>
<feature type="coiled-coil region" evidence="1">
    <location>
        <begin position="99"/>
        <end position="143"/>
    </location>
</feature>
<accession>A0A0B9GAT8</accession>
<dbReference type="RefSeq" id="WP_039466340.1">
    <property type="nucleotide sequence ID" value="NZ_JWLZ01000186.1"/>
</dbReference>
<feature type="signal peptide" evidence="2">
    <location>
        <begin position="1"/>
        <end position="20"/>
    </location>
</feature>
<sequence>MKHRLLLSLFLLHLSAPATSSNLVSQFVENAKTADVFTEFSSYAGFDSDLLQQHYTMNANLCMAEISPVTLAQLDKCVDGRLPKSLQISPDVWEGWLDIKYLDDNIDSLQQQIDRLLEKESLSAEEERQLIVLEDDLDRLYETIM</sequence>
<protein>
    <submittedName>
        <fullName evidence="3">Uncharacterized protein</fullName>
    </submittedName>
</protein>
<name>A0A0B9GAT8_9GAMM</name>
<keyword evidence="1" id="KW-0175">Coiled coil</keyword>
<evidence type="ECO:0000256" key="2">
    <source>
        <dbReference type="SAM" id="SignalP"/>
    </source>
</evidence>
<keyword evidence="2" id="KW-0732">Signal</keyword>
<dbReference type="AlphaFoldDB" id="A0A0B9GAT8"/>
<gene>
    <name evidence="3" type="ORF">RJ45_19945</name>
</gene>
<evidence type="ECO:0000313" key="3">
    <source>
        <dbReference type="EMBL" id="KHT62025.1"/>
    </source>
</evidence>